<name>A0A1W1D867_9ZZZZ</name>
<proteinExistence type="predicted"/>
<dbReference type="AlphaFoldDB" id="A0A1W1D867"/>
<accession>A0A1W1D867</accession>
<dbReference type="SUPFAM" id="SSF55821">
    <property type="entry name" value="YrdC/RibB"/>
    <property type="match status" value="1"/>
</dbReference>
<dbReference type="InterPro" id="IPR052532">
    <property type="entry name" value="SUA5_domain"/>
</dbReference>
<evidence type="ECO:0000259" key="1">
    <source>
        <dbReference type="PROSITE" id="PS51163"/>
    </source>
</evidence>
<dbReference type="InterPro" id="IPR017945">
    <property type="entry name" value="DHBP_synth_RibB-like_a/b_dom"/>
</dbReference>
<dbReference type="GO" id="GO:0003725">
    <property type="term" value="F:double-stranded RNA binding"/>
    <property type="evidence" value="ECO:0007669"/>
    <property type="project" value="InterPro"/>
</dbReference>
<dbReference type="InterPro" id="IPR006070">
    <property type="entry name" value="Sua5-like_dom"/>
</dbReference>
<dbReference type="PANTHER" id="PTHR42828">
    <property type="entry name" value="DHBP SYNTHASE RIBB-LIKE ALPHA/BETA DOMAIN-CONTAINING PROTEIN"/>
    <property type="match status" value="1"/>
</dbReference>
<dbReference type="Gene3D" id="3.90.870.10">
    <property type="entry name" value="DHBP synthase"/>
    <property type="match status" value="1"/>
</dbReference>
<protein>
    <submittedName>
        <fullName evidence="2">Hypothetical YciO protein, TsaC/YrdC paralog</fullName>
    </submittedName>
</protein>
<gene>
    <name evidence="2" type="ORF">MNB_SUP05-4-468</name>
</gene>
<dbReference type="PROSITE" id="PS51163">
    <property type="entry name" value="YRDC"/>
    <property type="match status" value="1"/>
</dbReference>
<evidence type="ECO:0000313" key="2">
    <source>
        <dbReference type="EMBL" id="SFV76809.1"/>
    </source>
</evidence>
<dbReference type="PANTHER" id="PTHR42828:SF3">
    <property type="entry name" value="THREONYLCARBAMOYL-AMP SYNTHASE"/>
    <property type="match status" value="1"/>
</dbReference>
<feature type="domain" description="YrdC-like" evidence="1">
    <location>
        <begin position="14"/>
        <end position="198"/>
    </location>
</feature>
<organism evidence="2">
    <name type="scientific">hydrothermal vent metagenome</name>
    <dbReference type="NCBI Taxonomy" id="652676"/>
    <lineage>
        <taxon>unclassified sequences</taxon>
        <taxon>metagenomes</taxon>
        <taxon>ecological metagenomes</taxon>
    </lineage>
</organism>
<sequence>MAKLVAIHPQNPQPRLVAQVVDVLKSGGVIVYPTDSGYALGTSLGNKNGLEKIRQIRNLSKRHDFTLMMRDLSHIGEYAKLDNNAFRLLKKILPGAYTFILQGTRDVPKRLLHEKKKTIGVRISSHGVVQALLEELDEPLMSVSLILEGCEFYDIDDVRDVVDNKVDLIIDDGYCPPDPTTVINLSGDGIEIIRHGAGDTSLLE</sequence>
<reference evidence="2" key="1">
    <citation type="submission" date="2016-10" db="EMBL/GenBank/DDBJ databases">
        <authorList>
            <person name="de Groot N.N."/>
        </authorList>
    </citation>
    <scope>NUCLEOTIDE SEQUENCE</scope>
</reference>
<dbReference type="EMBL" id="FPHR01000009">
    <property type="protein sequence ID" value="SFV76809.1"/>
    <property type="molecule type" value="Genomic_DNA"/>
</dbReference>
<dbReference type="NCBIfam" id="TIGR00057">
    <property type="entry name" value="L-threonylcarbamoyladenylate synthase"/>
    <property type="match status" value="1"/>
</dbReference>
<dbReference type="Pfam" id="PF01300">
    <property type="entry name" value="Sua5_yciO_yrdC"/>
    <property type="match status" value="1"/>
</dbReference>